<sequence>MKLTTTTWVTVDGVMQGLGGAGEDRRGGFERGGWAMPYFDDEAAAFLNGVYQRADAFLFGRRTYEIFAGYWGVMPNPDENPIAAALNTRPKYVASNTLTEPEWADTTVLSGDVAAAIGELKATQTGELQVHGSGGLVRWLFEHRLVDEAVLFVCPVVLGQGTRLFPDSGPDTALDLVDSRSTPRGVTIQVYRPDGRPRYETAAPTPSS</sequence>
<dbReference type="RefSeq" id="WP_179825348.1">
    <property type="nucleotide sequence ID" value="NZ_JACCFS010000001.1"/>
</dbReference>
<comment type="caution">
    <text evidence="2">The sequence shown here is derived from an EMBL/GenBank/DDBJ whole genome shotgun (WGS) entry which is preliminary data.</text>
</comment>
<protein>
    <submittedName>
        <fullName evidence="2">Dihydrofolate reductase</fullName>
    </submittedName>
</protein>
<dbReference type="GO" id="GO:0008703">
    <property type="term" value="F:5-amino-6-(5-phosphoribosylamino)uracil reductase activity"/>
    <property type="evidence" value="ECO:0007669"/>
    <property type="project" value="InterPro"/>
</dbReference>
<proteinExistence type="predicted"/>
<keyword evidence="3" id="KW-1185">Reference proteome</keyword>
<dbReference type="Gene3D" id="3.40.430.10">
    <property type="entry name" value="Dihydrofolate Reductase, subunit A"/>
    <property type="match status" value="1"/>
</dbReference>
<dbReference type="GO" id="GO:0009231">
    <property type="term" value="P:riboflavin biosynthetic process"/>
    <property type="evidence" value="ECO:0007669"/>
    <property type="project" value="InterPro"/>
</dbReference>
<reference evidence="2 3" key="1">
    <citation type="submission" date="2020-07" db="EMBL/GenBank/DDBJ databases">
        <title>Sequencing the genomes of 1000 actinobacteria strains.</title>
        <authorList>
            <person name="Klenk H.-P."/>
        </authorList>
    </citation>
    <scope>NUCLEOTIDE SEQUENCE [LARGE SCALE GENOMIC DNA]</scope>
    <source>
        <strain evidence="2 3">DSM 44442</strain>
    </source>
</reference>
<dbReference type="InterPro" id="IPR050765">
    <property type="entry name" value="Riboflavin_Biosynth_HTPR"/>
</dbReference>
<name>A0A7Z0EPI9_9ACTN</name>
<dbReference type="InterPro" id="IPR024072">
    <property type="entry name" value="DHFR-like_dom_sf"/>
</dbReference>
<dbReference type="AlphaFoldDB" id="A0A7Z0EPI9"/>
<accession>A0A7Z0EPI9</accession>
<gene>
    <name evidence="2" type="ORF">HNR10_003757</name>
</gene>
<evidence type="ECO:0000313" key="2">
    <source>
        <dbReference type="EMBL" id="NYJ35876.1"/>
    </source>
</evidence>
<evidence type="ECO:0000259" key="1">
    <source>
        <dbReference type="Pfam" id="PF01872"/>
    </source>
</evidence>
<dbReference type="PANTHER" id="PTHR38011">
    <property type="entry name" value="DIHYDROFOLATE REDUCTASE FAMILY PROTEIN (AFU_ORTHOLOGUE AFUA_8G06820)"/>
    <property type="match status" value="1"/>
</dbReference>
<organism evidence="2 3">
    <name type="scientific">Nocardiopsis aegyptia</name>
    <dbReference type="NCBI Taxonomy" id="220378"/>
    <lineage>
        <taxon>Bacteria</taxon>
        <taxon>Bacillati</taxon>
        <taxon>Actinomycetota</taxon>
        <taxon>Actinomycetes</taxon>
        <taxon>Streptosporangiales</taxon>
        <taxon>Nocardiopsidaceae</taxon>
        <taxon>Nocardiopsis</taxon>
    </lineage>
</organism>
<dbReference type="Proteomes" id="UP000572051">
    <property type="component" value="Unassembled WGS sequence"/>
</dbReference>
<dbReference type="InterPro" id="IPR002734">
    <property type="entry name" value="RibDG_C"/>
</dbReference>
<dbReference type="Pfam" id="PF01872">
    <property type="entry name" value="RibD_C"/>
    <property type="match status" value="1"/>
</dbReference>
<dbReference type="SUPFAM" id="SSF53597">
    <property type="entry name" value="Dihydrofolate reductase-like"/>
    <property type="match status" value="1"/>
</dbReference>
<dbReference type="EMBL" id="JACCFS010000001">
    <property type="protein sequence ID" value="NYJ35876.1"/>
    <property type="molecule type" value="Genomic_DNA"/>
</dbReference>
<dbReference type="PANTHER" id="PTHR38011:SF2">
    <property type="entry name" value="BIFUNCTIONAL DEAMINASE-REDUCTASE DOMAIN PROTEIN"/>
    <property type="match status" value="1"/>
</dbReference>
<feature type="domain" description="Bacterial bifunctional deaminase-reductase C-terminal" evidence="1">
    <location>
        <begin position="2"/>
        <end position="187"/>
    </location>
</feature>
<evidence type="ECO:0000313" key="3">
    <source>
        <dbReference type="Proteomes" id="UP000572051"/>
    </source>
</evidence>